<protein>
    <submittedName>
        <fullName evidence="1">Alpha-2A adrenergic receptor</fullName>
    </submittedName>
</protein>
<dbReference type="EMBL" id="GDJX01019119">
    <property type="protein sequence ID" value="JAT48817.1"/>
    <property type="molecule type" value="Transcribed_RNA"/>
</dbReference>
<reference evidence="1" key="1">
    <citation type="submission" date="2015-07" db="EMBL/GenBank/DDBJ databases">
        <title>Transcriptome Assembly of Anthurium amnicola.</title>
        <authorList>
            <person name="Suzuki J."/>
        </authorList>
    </citation>
    <scope>NUCLEOTIDE SEQUENCE</scope>
</reference>
<feature type="non-terminal residue" evidence="1">
    <location>
        <position position="1"/>
    </location>
</feature>
<keyword evidence="1" id="KW-0675">Receptor</keyword>
<evidence type="ECO:0000313" key="1">
    <source>
        <dbReference type="EMBL" id="JAT48817.1"/>
    </source>
</evidence>
<proteinExistence type="predicted"/>
<sequence length="212" mass="23831">HTKVNSGIKPKPTPLRVLSLASISHLQISNEATKGQAARGKGRAAVLSAGCCACACGLLAEGPEEKKRGGRSGGGRSRRWRAVVRRRRHVRFTAVDVSYLIDVRHGRFKNGALAVYVVQEDFPQFAGELLLRAERDSLVIANPSRLEAIYYRQVMLDQQLRTSSVRIFHRTTRFFNDLIFRLEENGMAELHRWYAAVGSDRVREWLEMTGAI</sequence>
<organism evidence="1">
    <name type="scientific">Anthurium amnicola</name>
    <dbReference type="NCBI Taxonomy" id="1678845"/>
    <lineage>
        <taxon>Eukaryota</taxon>
        <taxon>Viridiplantae</taxon>
        <taxon>Streptophyta</taxon>
        <taxon>Embryophyta</taxon>
        <taxon>Tracheophyta</taxon>
        <taxon>Spermatophyta</taxon>
        <taxon>Magnoliopsida</taxon>
        <taxon>Liliopsida</taxon>
        <taxon>Araceae</taxon>
        <taxon>Pothoideae</taxon>
        <taxon>Potheae</taxon>
        <taxon>Anthurium</taxon>
    </lineage>
</organism>
<dbReference type="AlphaFoldDB" id="A0A1D1Y2H0"/>
<name>A0A1D1Y2H0_9ARAE</name>
<accession>A0A1D1Y2H0</accession>
<gene>
    <name evidence="1" type="primary">ADRA2A</name>
    <name evidence="1" type="ORF">g.33271</name>
</gene>